<dbReference type="InterPro" id="IPR032675">
    <property type="entry name" value="LRR_dom_sf"/>
</dbReference>
<name>A0AAE0AH35_9ROSI</name>
<keyword evidence="3" id="KW-0732">Signal</keyword>
<gene>
    <name evidence="5" type="ORF">Dsin_017806</name>
</gene>
<evidence type="ECO:0000256" key="3">
    <source>
        <dbReference type="SAM" id="SignalP"/>
    </source>
</evidence>
<dbReference type="Gene3D" id="3.80.10.10">
    <property type="entry name" value="Ribonuclease Inhibitor"/>
    <property type="match status" value="2"/>
</dbReference>
<comment type="caution">
    <text evidence="5">The sequence shown here is derived from an EMBL/GenBank/DDBJ whole genome shotgun (WGS) entry which is preliminary data.</text>
</comment>
<dbReference type="Pfam" id="PF08263">
    <property type="entry name" value="LRRNT_2"/>
    <property type="match status" value="1"/>
</dbReference>
<accession>A0AAE0AH35</accession>
<evidence type="ECO:0000313" key="5">
    <source>
        <dbReference type="EMBL" id="KAK3213100.1"/>
    </source>
</evidence>
<evidence type="ECO:0000259" key="4">
    <source>
        <dbReference type="Pfam" id="PF08263"/>
    </source>
</evidence>
<dbReference type="Pfam" id="PF00560">
    <property type="entry name" value="LRR_1"/>
    <property type="match status" value="1"/>
</dbReference>
<keyword evidence="6" id="KW-1185">Reference proteome</keyword>
<dbReference type="SUPFAM" id="SSF52058">
    <property type="entry name" value="L domain-like"/>
    <property type="match status" value="1"/>
</dbReference>
<dbReference type="PROSITE" id="PS51450">
    <property type="entry name" value="LRR"/>
    <property type="match status" value="2"/>
</dbReference>
<keyword evidence="1" id="KW-0433">Leucine-rich repeat</keyword>
<proteinExistence type="predicted"/>
<dbReference type="Proteomes" id="UP001281410">
    <property type="component" value="Unassembled WGS sequence"/>
</dbReference>
<reference evidence="5" key="1">
    <citation type="journal article" date="2023" name="Plant J.">
        <title>Genome sequences and population genomics provide insights into the demographic history, inbreeding, and mutation load of two 'living fossil' tree species of Dipteronia.</title>
        <authorList>
            <person name="Feng Y."/>
            <person name="Comes H.P."/>
            <person name="Chen J."/>
            <person name="Zhu S."/>
            <person name="Lu R."/>
            <person name="Zhang X."/>
            <person name="Li P."/>
            <person name="Qiu J."/>
            <person name="Olsen K.M."/>
            <person name="Qiu Y."/>
        </authorList>
    </citation>
    <scope>NUCLEOTIDE SEQUENCE</scope>
    <source>
        <strain evidence="5">NBL</strain>
    </source>
</reference>
<keyword evidence="2" id="KW-0677">Repeat</keyword>
<protein>
    <recommendedName>
        <fullName evidence="4">Leucine-rich repeat-containing N-terminal plant-type domain-containing protein</fullName>
    </recommendedName>
</protein>
<dbReference type="InterPro" id="IPR001611">
    <property type="entry name" value="Leu-rich_rpt"/>
</dbReference>
<feature type="signal peptide" evidence="3">
    <location>
        <begin position="1"/>
        <end position="26"/>
    </location>
</feature>
<evidence type="ECO:0000256" key="2">
    <source>
        <dbReference type="ARBA" id="ARBA00022737"/>
    </source>
</evidence>
<dbReference type="PANTHER" id="PTHR48065:SF75">
    <property type="entry name" value="LEUCINE-RICH REPEAT-CONTAINING N-TERMINAL PLANT-TYPE DOMAIN-CONTAINING PROTEIN"/>
    <property type="match status" value="1"/>
</dbReference>
<sequence length="224" mass="25358">MVSKQPWMLVLLVLIIVSLESRWSEGCLEQERFALLHLKPFFNTLHDLDSWVEGDHNNSDCCQWDWLECNHTTGKVISLDLYGTRDEEMGEWYLNASLFSPFQQLHTLYLGGNSIAGCVKNHGFDKLSTLNSLEELYLNDNSFNSSILSSLSTISSLKKLLLNDNKLKRIVDLQGLRLRNLEYLDLSSNIFNSNNLSSLSVLSSLKALYLENAGLEGSIDLSGY</sequence>
<feature type="domain" description="Leucine-rich repeat-containing N-terminal plant-type" evidence="4">
    <location>
        <begin position="29"/>
        <end position="70"/>
    </location>
</feature>
<dbReference type="AlphaFoldDB" id="A0AAE0AH35"/>
<evidence type="ECO:0000256" key="1">
    <source>
        <dbReference type="ARBA" id="ARBA00022614"/>
    </source>
</evidence>
<dbReference type="EMBL" id="JANJYJ010000005">
    <property type="protein sequence ID" value="KAK3213100.1"/>
    <property type="molecule type" value="Genomic_DNA"/>
</dbReference>
<organism evidence="5 6">
    <name type="scientific">Dipteronia sinensis</name>
    <dbReference type="NCBI Taxonomy" id="43782"/>
    <lineage>
        <taxon>Eukaryota</taxon>
        <taxon>Viridiplantae</taxon>
        <taxon>Streptophyta</taxon>
        <taxon>Embryophyta</taxon>
        <taxon>Tracheophyta</taxon>
        <taxon>Spermatophyta</taxon>
        <taxon>Magnoliopsida</taxon>
        <taxon>eudicotyledons</taxon>
        <taxon>Gunneridae</taxon>
        <taxon>Pentapetalae</taxon>
        <taxon>rosids</taxon>
        <taxon>malvids</taxon>
        <taxon>Sapindales</taxon>
        <taxon>Sapindaceae</taxon>
        <taxon>Hippocastanoideae</taxon>
        <taxon>Acereae</taxon>
        <taxon>Dipteronia</taxon>
    </lineage>
</organism>
<dbReference type="PANTHER" id="PTHR48065">
    <property type="entry name" value="OS10G0469600 PROTEIN"/>
    <property type="match status" value="1"/>
</dbReference>
<evidence type="ECO:0000313" key="6">
    <source>
        <dbReference type="Proteomes" id="UP001281410"/>
    </source>
</evidence>
<dbReference type="InterPro" id="IPR013210">
    <property type="entry name" value="LRR_N_plant-typ"/>
</dbReference>
<feature type="chain" id="PRO_5042144796" description="Leucine-rich repeat-containing N-terminal plant-type domain-containing protein" evidence="3">
    <location>
        <begin position="27"/>
        <end position="224"/>
    </location>
</feature>